<comment type="caution">
    <text evidence="2">The sequence shown here is derived from an EMBL/GenBank/DDBJ whole genome shotgun (WGS) entry which is preliminary data.</text>
</comment>
<sequence length="82" mass="9086">MLTTLFVLLLAVCVVLSTSLVSDISHQFLHAPIEQQGIYEPSYYNGNGGLRGNGVQFAPLYGMTNSHLLSLTDLLRKRTLDY</sequence>
<accession>A0A9P1IID5</accession>
<organism evidence="2 3">
    <name type="scientific">Caenorhabditis angaria</name>
    <dbReference type="NCBI Taxonomy" id="860376"/>
    <lineage>
        <taxon>Eukaryota</taxon>
        <taxon>Metazoa</taxon>
        <taxon>Ecdysozoa</taxon>
        <taxon>Nematoda</taxon>
        <taxon>Chromadorea</taxon>
        <taxon>Rhabditida</taxon>
        <taxon>Rhabditina</taxon>
        <taxon>Rhabditomorpha</taxon>
        <taxon>Rhabditoidea</taxon>
        <taxon>Rhabditidae</taxon>
        <taxon>Peloderinae</taxon>
        <taxon>Caenorhabditis</taxon>
    </lineage>
</organism>
<evidence type="ECO:0000256" key="1">
    <source>
        <dbReference type="SAM" id="SignalP"/>
    </source>
</evidence>
<name>A0A9P1IID5_9PELO</name>
<gene>
    <name evidence="2" type="ORF">CAMP_LOCUS8247</name>
</gene>
<feature type="signal peptide" evidence="1">
    <location>
        <begin position="1"/>
        <end position="17"/>
    </location>
</feature>
<dbReference type="EMBL" id="CANHGI010000003">
    <property type="protein sequence ID" value="CAI5445610.1"/>
    <property type="molecule type" value="Genomic_DNA"/>
</dbReference>
<proteinExistence type="predicted"/>
<feature type="chain" id="PRO_5040305760" evidence="1">
    <location>
        <begin position="18"/>
        <end position="82"/>
    </location>
</feature>
<evidence type="ECO:0000313" key="3">
    <source>
        <dbReference type="Proteomes" id="UP001152747"/>
    </source>
</evidence>
<protein>
    <submittedName>
        <fullName evidence="2">Uncharacterized protein</fullName>
    </submittedName>
</protein>
<keyword evidence="1" id="KW-0732">Signal</keyword>
<keyword evidence="3" id="KW-1185">Reference proteome</keyword>
<dbReference type="Proteomes" id="UP001152747">
    <property type="component" value="Unassembled WGS sequence"/>
</dbReference>
<reference evidence="2" key="1">
    <citation type="submission" date="2022-11" db="EMBL/GenBank/DDBJ databases">
        <authorList>
            <person name="Kikuchi T."/>
        </authorList>
    </citation>
    <scope>NUCLEOTIDE SEQUENCE</scope>
    <source>
        <strain evidence="2">PS1010</strain>
    </source>
</reference>
<dbReference type="AlphaFoldDB" id="A0A9P1IID5"/>
<evidence type="ECO:0000313" key="2">
    <source>
        <dbReference type="EMBL" id="CAI5445610.1"/>
    </source>
</evidence>